<proteinExistence type="predicted"/>
<dbReference type="STRING" id="1212765.MHLP_01635"/>
<dbReference type="AlphaFoldDB" id="I7C5W6"/>
<keyword evidence="2" id="KW-1185">Reference proteome</keyword>
<reference evidence="1 2" key="1">
    <citation type="journal article" date="2012" name="J. Bacteriol.">
        <title>Genome Sequence of "Candidatus Mycoplasma haemolamae" Strain Purdue, a Red Blood Cell Pathogen of Alpacas (Vicugna pacos) and Llamas (Lama glama).</title>
        <authorList>
            <person name="Guimaraes A.M."/>
            <person name="Toth B."/>
            <person name="Santos A.P."/>
            <person name="do Nascimento N.C."/>
            <person name="Kritchevsky J.E."/>
            <person name="Messick J.B."/>
        </authorList>
    </citation>
    <scope>NUCLEOTIDE SEQUENCE [LARGE SCALE GENOMIC DNA]</scope>
    <source>
        <strain evidence="1 2">Purdue</strain>
    </source>
</reference>
<dbReference type="PATRIC" id="fig|1212765.3.peg.363"/>
<protein>
    <submittedName>
        <fullName evidence="1">Uncharacterized protein</fullName>
    </submittedName>
</protein>
<sequence>MIFKKVAIFLGGSLGGVTVLGGTALGGLELADNFLSERKTYELKLDKENKSHNLTVKCPWGTILEDSSDKSKILVTCVKPPSTRKTAWSSLRIYNIEKAQCEDPKEPNKTSFSCKSEEYPFKDLKNI</sequence>
<dbReference type="KEGG" id="mhl:MHLP_01635"/>
<reference evidence="2" key="2">
    <citation type="submission" date="2012-07" db="EMBL/GenBank/DDBJ databases">
        <title>Complete genome sequence of 'Candidatus Mycoplasma haemolamae'.</title>
        <authorList>
            <person name="Guimaraes A.M.S."/>
            <person name="Toth B."/>
            <person name="Santos A.P."/>
            <person name="Nascimento N.C."/>
            <person name="Sojka J.E."/>
            <person name="Messick J.B."/>
        </authorList>
    </citation>
    <scope>NUCLEOTIDE SEQUENCE [LARGE SCALE GENOMIC DNA]</scope>
    <source>
        <strain evidence="2">Purdue</strain>
    </source>
</reference>
<evidence type="ECO:0000313" key="1">
    <source>
        <dbReference type="EMBL" id="AFO51907.1"/>
    </source>
</evidence>
<dbReference type="HOGENOM" id="CLU_2012741_0_0_14"/>
<accession>I7C5W6</accession>
<name>I7C5W6_MYCHA</name>
<organism evidence="1 2">
    <name type="scientific">Mycoplasma haematolamae (strain Purdue)</name>
    <dbReference type="NCBI Taxonomy" id="1212765"/>
    <lineage>
        <taxon>Bacteria</taxon>
        <taxon>Bacillati</taxon>
        <taxon>Mycoplasmatota</taxon>
        <taxon>Mollicutes</taxon>
        <taxon>Mycoplasmataceae</taxon>
        <taxon>Mycoplasma</taxon>
    </lineage>
</organism>
<dbReference type="Proteomes" id="UP000006502">
    <property type="component" value="Chromosome"/>
</dbReference>
<gene>
    <name evidence="1" type="ordered locus">MHLP_01635</name>
</gene>
<dbReference type="EMBL" id="CP003731">
    <property type="protein sequence ID" value="AFO51907.1"/>
    <property type="molecule type" value="Genomic_DNA"/>
</dbReference>
<evidence type="ECO:0000313" key="2">
    <source>
        <dbReference type="Proteomes" id="UP000006502"/>
    </source>
</evidence>